<dbReference type="EMBL" id="JAPFFM010000019">
    <property type="protein sequence ID" value="KAJ6688494.1"/>
    <property type="molecule type" value="Genomic_DNA"/>
</dbReference>
<reference evidence="7" key="1">
    <citation type="submission" date="2022-11" db="EMBL/GenBank/DDBJ databases">
        <authorList>
            <person name="Hyden B.L."/>
            <person name="Feng K."/>
            <person name="Yates T."/>
            <person name="Jawdy S."/>
            <person name="Smart L.B."/>
            <person name="Muchero W."/>
        </authorList>
    </citation>
    <scope>NUCLEOTIDE SEQUENCE</scope>
    <source>
        <tissue evidence="7">Shoot tip</tissue>
    </source>
</reference>
<evidence type="ECO:0008006" key="9">
    <source>
        <dbReference type="Google" id="ProtNLM"/>
    </source>
</evidence>
<feature type="region of interest" description="Disordered" evidence="6">
    <location>
        <begin position="180"/>
        <end position="222"/>
    </location>
</feature>
<reference evidence="7" key="2">
    <citation type="journal article" date="2023" name="Int. J. Mol. Sci.">
        <title>De Novo Assembly and Annotation of 11 Diverse Shrub Willow (Salix) Genomes Reveals Novel Gene Organization in Sex-Linked Regions.</title>
        <authorList>
            <person name="Hyden B."/>
            <person name="Feng K."/>
            <person name="Yates T.B."/>
            <person name="Jawdy S."/>
            <person name="Cereghino C."/>
            <person name="Smart L.B."/>
            <person name="Muchero W."/>
        </authorList>
    </citation>
    <scope>NUCLEOTIDE SEQUENCE</scope>
    <source>
        <tissue evidence="7">Shoot tip</tissue>
    </source>
</reference>
<keyword evidence="8" id="KW-1185">Reference proteome</keyword>
<dbReference type="GO" id="GO:0051082">
    <property type="term" value="F:unfolded protein binding"/>
    <property type="evidence" value="ECO:0007669"/>
    <property type="project" value="InterPro"/>
</dbReference>
<keyword evidence="3 5" id="KW-1133">Transmembrane helix</keyword>
<dbReference type="Gene3D" id="2.10.250.10">
    <property type="entry name" value="Calreticulin/calnexin, P domain"/>
    <property type="match status" value="1"/>
</dbReference>
<feature type="compositionally biased region" description="Basic residues" evidence="6">
    <location>
        <begin position="213"/>
        <end position="222"/>
    </location>
</feature>
<comment type="similarity">
    <text evidence="5">Belongs to the calreticulin family.</text>
</comment>
<dbReference type="Pfam" id="PF00262">
    <property type="entry name" value="Calreticulin"/>
    <property type="match status" value="1"/>
</dbReference>
<keyword evidence="2 5" id="KW-0812">Transmembrane</keyword>
<comment type="caution">
    <text evidence="7">The sequence shown here is derived from an EMBL/GenBank/DDBJ whole genome shotgun (WGS) entry which is preliminary data.</text>
</comment>
<dbReference type="AlphaFoldDB" id="A0A9Q0PI21"/>
<dbReference type="Proteomes" id="UP001151752">
    <property type="component" value="Chromosome 15W"/>
</dbReference>
<dbReference type="InterPro" id="IPR001580">
    <property type="entry name" value="Calret/calnex"/>
</dbReference>
<dbReference type="Gene3D" id="2.60.120.200">
    <property type="match status" value="1"/>
</dbReference>
<evidence type="ECO:0000256" key="2">
    <source>
        <dbReference type="ARBA" id="ARBA00022692"/>
    </source>
</evidence>
<proteinExistence type="inferred from homology"/>
<dbReference type="PANTHER" id="PTHR11073">
    <property type="entry name" value="CALRETICULIN AND CALNEXIN"/>
    <property type="match status" value="1"/>
</dbReference>
<dbReference type="GO" id="GO:0005509">
    <property type="term" value="F:calcium ion binding"/>
    <property type="evidence" value="ECO:0007669"/>
    <property type="project" value="InterPro"/>
</dbReference>
<dbReference type="GO" id="GO:0036503">
    <property type="term" value="P:ERAD pathway"/>
    <property type="evidence" value="ECO:0007669"/>
    <property type="project" value="TreeGrafter"/>
</dbReference>
<keyword evidence="5" id="KW-0256">Endoplasmic reticulum</keyword>
<feature type="compositionally biased region" description="Basic and acidic residues" evidence="6">
    <location>
        <begin position="183"/>
        <end position="201"/>
    </location>
</feature>
<evidence type="ECO:0000313" key="7">
    <source>
        <dbReference type="EMBL" id="KAJ6688494.1"/>
    </source>
</evidence>
<comment type="subcellular location">
    <subcellularLocation>
        <location evidence="1">Endoplasmic reticulum membrane</location>
        <topology evidence="1">Single-pass membrane protein</topology>
    </subcellularLocation>
</comment>
<organism evidence="7 8">
    <name type="scientific">Salix koriyanagi</name>
    <dbReference type="NCBI Taxonomy" id="2511006"/>
    <lineage>
        <taxon>Eukaryota</taxon>
        <taxon>Viridiplantae</taxon>
        <taxon>Streptophyta</taxon>
        <taxon>Embryophyta</taxon>
        <taxon>Tracheophyta</taxon>
        <taxon>Spermatophyta</taxon>
        <taxon>Magnoliopsida</taxon>
        <taxon>eudicotyledons</taxon>
        <taxon>Gunneridae</taxon>
        <taxon>Pentapetalae</taxon>
        <taxon>rosids</taxon>
        <taxon>fabids</taxon>
        <taxon>Malpighiales</taxon>
        <taxon>Salicaceae</taxon>
        <taxon>Saliceae</taxon>
        <taxon>Salix</taxon>
    </lineage>
</organism>
<keyword evidence="4 5" id="KW-0472">Membrane</keyword>
<evidence type="ECO:0000313" key="8">
    <source>
        <dbReference type="Proteomes" id="UP001151752"/>
    </source>
</evidence>
<keyword evidence="5" id="KW-0143">Chaperone</keyword>
<evidence type="ECO:0000256" key="1">
    <source>
        <dbReference type="ARBA" id="ARBA00004389"/>
    </source>
</evidence>
<feature type="transmembrane region" description="Helical" evidence="5">
    <location>
        <begin position="153"/>
        <end position="175"/>
    </location>
</feature>
<dbReference type="GO" id="GO:0005789">
    <property type="term" value="C:endoplasmic reticulum membrane"/>
    <property type="evidence" value="ECO:0007669"/>
    <property type="project" value="UniProtKB-SubCell"/>
</dbReference>
<evidence type="ECO:0000256" key="6">
    <source>
        <dbReference type="SAM" id="MobiDB-lite"/>
    </source>
</evidence>
<dbReference type="PRINTS" id="PR00626">
    <property type="entry name" value="CALRETICULIN"/>
</dbReference>
<gene>
    <name evidence="7" type="ORF">OIU74_017075</name>
</gene>
<evidence type="ECO:0000256" key="4">
    <source>
        <dbReference type="ARBA" id="ARBA00023136"/>
    </source>
</evidence>
<sequence length="222" mass="25184">MSCRFWLMGDEKKKANFLSSEDFEPPLTNYKGIWKPQEIPNPDYFELDQPEFEPIAAVGIEIWTMQDGILFDNILIAQDEKVASSIRDTTWKPKFDIEKEKEKADEAPAGADVLGGFQKKVFELLYQVAELSFLSEHKDKITELIEKAEKQPIITIGVLVSIVVVILTVFLKLIFGGKKAKVEKKPEPVAETSNKEGSGDEKAEENEEPAAPVRKRQTRREN</sequence>
<protein>
    <recommendedName>
        <fullName evidence="9">Calnexin homolog</fullName>
    </recommendedName>
</protein>
<dbReference type="GO" id="GO:0006457">
    <property type="term" value="P:protein folding"/>
    <property type="evidence" value="ECO:0007669"/>
    <property type="project" value="InterPro"/>
</dbReference>
<evidence type="ECO:0000256" key="5">
    <source>
        <dbReference type="RuleBase" id="RU362126"/>
    </source>
</evidence>
<accession>A0A9Q0PI21</accession>
<evidence type="ECO:0000256" key="3">
    <source>
        <dbReference type="ARBA" id="ARBA00022989"/>
    </source>
</evidence>
<name>A0A9Q0PI21_9ROSI</name>
<dbReference type="InterPro" id="IPR009033">
    <property type="entry name" value="Calreticulin/calnexin_P_dom_sf"/>
</dbReference>
<dbReference type="PANTHER" id="PTHR11073:SF1">
    <property type="entry name" value="CALNEXIN 14D-RELATED"/>
    <property type="match status" value="1"/>
</dbReference>